<dbReference type="PIRSF" id="PIRSF000714">
    <property type="entry name" value="HIT"/>
    <property type="match status" value="1"/>
</dbReference>
<comment type="caution">
    <text evidence="3">The sequence shown here is derived from an EMBL/GenBank/DDBJ whole genome shotgun (WGS) entry which is preliminary data.</text>
</comment>
<sequence length="129" mass="15019">MEIDERLLNDSEAIVSMDLCELRLIKDGEVDWFLLIPLRENMIDWSDLTLEDQMTLSYEITLVSRKLKEMEVDKINVGSLGNIVPQLHIHVIGRKKTDRAWPNAIWGTSSPKAFESSRVDFWKDQFLVK</sequence>
<reference evidence="4" key="1">
    <citation type="journal article" date="2017" name="Proc. Natl. Acad. Sci. U.S.A.">
        <title>Simulation of Deepwater Horizon oil plume reveals substrate specialization within a complex community of hydrocarbon-degraders.</title>
        <authorList>
            <person name="Hu P."/>
            <person name="Dubinsky E.A."/>
            <person name="Probst A.J."/>
            <person name="Wang J."/>
            <person name="Sieber C.M.K."/>
            <person name="Tom L.M."/>
            <person name="Gardinali P."/>
            <person name="Banfield J.F."/>
            <person name="Atlas R.M."/>
            <person name="Andersen G.L."/>
        </authorList>
    </citation>
    <scope>NUCLEOTIDE SEQUENCE [LARGE SCALE GENOMIC DNA]</scope>
</reference>
<dbReference type="GO" id="GO:0003824">
    <property type="term" value="F:catalytic activity"/>
    <property type="evidence" value="ECO:0007669"/>
    <property type="project" value="InterPro"/>
</dbReference>
<dbReference type="InterPro" id="IPR026026">
    <property type="entry name" value="HIT_Hint"/>
</dbReference>
<feature type="domain" description="HIT" evidence="2">
    <location>
        <begin position="34"/>
        <end position="101"/>
    </location>
</feature>
<organism evidence="3 4">
    <name type="scientific">Halobacteriovorax marinus</name>
    <dbReference type="NCBI Taxonomy" id="97084"/>
    <lineage>
        <taxon>Bacteria</taxon>
        <taxon>Pseudomonadati</taxon>
        <taxon>Bdellovibrionota</taxon>
        <taxon>Bacteriovoracia</taxon>
        <taxon>Bacteriovoracales</taxon>
        <taxon>Halobacteriovoraceae</taxon>
        <taxon>Halobacteriovorax</taxon>
    </lineage>
</organism>
<evidence type="ECO:0000313" key="4">
    <source>
        <dbReference type="Proteomes" id="UP000196531"/>
    </source>
</evidence>
<accession>A0A1Y5FHQ2</accession>
<dbReference type="Pfam" id="PF01230">
    <property type="entry name" value="HIT"/>
    <property type="match status" value="1"/>
</dbReference>
<evidence type="ECO:0000259" key="2">
    <source>
        <dbReference type="PROSITE" id="PS51084"/>
    </source>
</evidence>
<dbReference type="EMBL" id="MAAO01000002">
    <property type="protein sequence ID" value="OUR99735.1"/>
    <property type="molecule type" value="Genomic_DNA"/>
</dbReference>
<dbReference type="SUPFAM" id="SSF54197">
    <property type="entry name" value="HIT-like"/>
    <property type="match status" value="1"/>
</dbReference>
<dbReference type="Gene3D" id="3.30.428.10">
    <property type="entry name" value="HIT-like"/>
    <property type="match status" value="1"/>
</dbReference>
<gene>
    <name evidence="3" type="ORF">A9Q84_01545</name>
</gene>
<dbReference type="InterPro" id="IPR011146">
    <property type="entry name" value="HIT-like"/>
</dbReference>
<name>A0A1Y5FHQ2_9BACT</name>
<dbReference type="PROSITE" id="PS51084">
    <property type="entry name" value="HIT_2"/>
    <property type="match status" value="1"/>
</dbReference>
<dbReference type="AlphaFoldDB" id="A0A1Y5FHQ2"/>
<evidence type="ECO:0000256" key="1">
    <source>
        <dbReference type="PROSITE-ProRule" id="PRU00464"/>
    </source>
</evidence>
<protein>
    <recommendedName>
        <fullName evidence="2">HIT domain-containing protein</fullName>
    </recommendedName>
</protein>
<dbReference type="InterPro" id="IPR036265">
    <property type="entry name" value="HIT-like_sf"/>
</dbReference>
<evidence type="ECO:0000313" key="3">
    <source>
        <dbReference type="EMBL" id="OUR99735.1"/>
    </source>
</evidence>
<proteinExistence type="predicted"/>
<dbReference type="Proteomes" id="UP000196531">
    <property type="component" value="Unassembled WGS sequence"/>
</dbReference>
<comment type="caution">
    <text evidence="1">Lacks conserved residue(s) required for the propagation of feature annotation.</text>
</comment>